<reference evidence="3" key="1">
    <citation type="journal article" date="2019" name="Int. J. Syst. Evol. Microbiol.">
        <title>The Global Catalogue of Microorganisms (GCM) 10K type strain sequencing project: providing services to taxonomists for standard genome sequencing and annotation.</title>
        <authorList>
            <consortium name="The Broad Institute Genomics Platform"/>
            <consortium name="The Broad Institute Genome Sequencing Center for Infectious Disease"/>
            <person name="Wu L."/>
            <person name="Ma J."/>
        </authorList>
    </citation>
    <scope>NUCLEOTIDE SEQUENCE [LARGE SCALE GENOMIC DNA]</scope>
    <source>
        <strain evidence="3">CGMCC 1.19061</strain>
    </source>
</reference>
<feature type="transmembrane region" description="Helical" evidence="1">
    <location>
        <begin position="214"/>
        <end position="236"/>
    </location>
</feature>
<keyword evidence="1" id="KW-1133">Transmembrane helix</keyword>
<feature type="transmembrane region" description="Helical" evidence="1">
    <location>
        <begin position="300"/>
        <end position="322"/>
    </location>
</feature>
<dbReference type="EMBL" id="JBHSGT010000003">
    <property type="protein sequence ID" value="MFC4709084.1"/>
    <property type="molecule type" value="Genomic_DNA"/>
</dbReference>
<dbReference type="Pfam" id="PF12679">
    <property type="entry name" value="ABC2_membrane_2"/>
    <property type="match status" value="1"/>
</dbReference>
<feature type="transmembrane region" description="Helical" evidence="1">
    <location>
        <begin position="166"/>
        <end position="190"/>
    </location>
</feature>
<evidence type="ECO:0000313" key="2">
    <source>
        <dbReference type="EMBL" id="MFC4709084.1"/>
    </source>
</evidence>
<comment type="caution">
    <text evidence="2">The sequence shown here is derived from an EMBL/GenBank/DDBJ whole genome shotgun (WGS) entry which is preliminary data.</text>
</comment>
<feature type="transmembrane region" description="Helical" evidence="1">
    <location>
        <begin position="123"/>
        <end position="145"/>
    </location>
</feature>
<dbReference type="PANTHER" id="PTHR37305">
    <property type="entry name" value="INTEGRAL MEMBRANE PROTEIN-RELATED"/>
    <property type="match status" value="1"/>
</dbReference>
<accession>A0ABV9M147</accession>
<keyword evidence="1" id="KW-0472">Membrane</keyword>
<feature type="transmembrane region" description="Helical" evidence="1">
    <location>
        <begin position="20"/>
        <end position="39"/>
    </location>
</feature>
<keyword evidence="3" id="KW-1185">Reference proteome</keyword>
<name>A0ABV9M147_9ENTE</name>
<feature type="transmembrane region" description="Helical" evidence="1">
    <location>
        <begin position="248"/>
        <end position="267"/>
    </location>
</feature>
<proteinExistence type="predicted"/>
<organism evidence="2 3">
    <name type="scientific">Enterococcus eurekensis</name>
    <dbReference type="NCBI Taxonomy" id="1159753"/>
    <lineage>
        <taxon>Bacteria</taxon>
        <taxon>Bacillati</taxon>
        <taxon>Bacillota</taxon>
        <taxon>Bacilli</taxon>
        <taxon>Lactobacillales</taxon>
        <taxon>Enterococcaceae</taxon>
        <taxon>Enterococcus</taxon>
    </lineage>
</organism>
<sequence>MLNLVINEWNKVFFRKNNYITLIIILGAAALLSLMPVLFNDEAAFEDISYGNDWKDQAANQITTLEEANTKLLTSESEVSFVNKLTASDNQDEIERLNYHLKEGIKPTSNNNLYKSLVGTSRLNLLIGIFVTIIASAMVSKEFSMGTIKLLLIRSYSRSKILTSKYIATLLITVTYYMSLYIGTIVVALFTSEINSTTEYVYLSSDGTYMHSNFWMYFLGILASNIVYLIIIATIAFTLSTISRNTSLSLGTTLGLLFLGPPLMAYLSTKTELAKYLLMANWNLTNYLPGNNPSVEGMTLSFSLILNSLYLVFLLSITYYFFNKKDILA</sequence>
<protein>
    <submittedName>
        <fullName evidence="2">ABC transporter permease</fullName>
    </submittedName>
</protein>
<dbReference type="RefSeq" id="WP_379962787.1">
    <property type="nucleotide sequence ID" value="NZ_JBHSGT010000003.1"/>
</dbReference>
<evidence type="ECO:0000313" key="3">
    <source>
        <dbReference type="Proteomes" id="UP001596026"/>
    </source>
</evidence>
<gene>
    <name evidence="2" type="ORF">ACFO3L_00275</name>
</gene>
<dbReference type="Proteomes" id="UP001596026">
    <property type="component" value="Unassembled WGS sequence"/>
</dbReference>
<keyword evidence="1" id="KW-0812">Transmembrane</keyword>
<dbReference type="PANTHER" id="PTHR37305:SF1">
    <property type="entry name" value="MEMBRANE PROTEIN"/>
    <property type="match status" value="1"/>
</dbReference>
<evidence type="ECO:0000256" key="1">
    <source>
        <dbReference type="SAM" id="Phobius"/>
    </source>
</evidence>